<accession>A0ABD2AH56</accession>
<proteinExistence type="predicted"/>
<reference evidence="1 2" key="1">
    <citation type="journal article" date="2024" name="Ann. Entomol. Soc. Am.">
        <title>Genomic analyses of the southern and eastern yellowjacket wasps (Hymenoptera: Vespidae) reveal evolutionary signatures of social life.</title>
        <authorList>
            <person name="Catto M.A."/>
            <person name="Caine P.B."/>
            <person name="Orr S.E."/>
            <person name="Hunt B.G."/>
            <person name="Goodisman M.A.D."/>
        </authorList>
    </citation>
    <scope>NUCLEOTIDE SEQUENCE [LARGE SCALE GENOMIC DNA]</scope>
    <source>
        <strain evidence="1">232</strain>
        <tissue evidence="1">Head and thorax</tissue>
    </source>
</reference>
<name>A0ABD2AH56_VESMC</name>
<organism evidence="1 2">
    <name type="scientific">Vespula maculifrons</name>
    <name type="common">Eastern yellow jacket</name>
    <name type="synonym">Wasp</name>
    <dbReference type="NCBI Taxonomy" id="7453"/>
    <lineage>
        <taxon>Eukaryota</taxon>
        <taxon>Metazoa</taxon>
        <taxon>Ecdysozoa</taxon>
        <taxon>Arthropoda</taxon>
        <taxon>Hexapoda</taxon>
        <taxon>Insecta</taxon>
        <taxon>Pterygota</taxon>
        <taxon>Neoptera</taxon>
        <taxon>Endopterygota</taxon>
        <taxon>Hymenoptera</taxon>
        <taxon>Apocrita</taxon>
        <taxon>Aculeata</taxon>
        <taxon>Vespoidea</taxon>
        <taxon>Vespidae</taxon>
        <taxon>Vespinae</taxon>
        <taxon>Vespula</taxon>
    </lineage>
</organism>
<comment type="caution">
    <text evidence="1">The sequence shown here is derived from an EMBL/GenBank/DDBJ whole genome shotgun (WGS) entry which is preliminary data.</text>
</comment>
<evidence type="ECO:0000313" key="2">
    <source>
        <dbReference type="Proteomes" id="UP001607303"/>
    </source>
</evidence>
<dbReference type="Proteomes" id="UP001607303">
    <property type="component" value="Unassembled WGS sequence"/>
</dbReference>
<keyword evidence="2" id="KW-1185">Reference proteome</keyword>
<gene>
    <name evidence="1" type="ORF">V1477_021103</name>
</gene>
<evidence type="ECO:0000313" key="1">
    <source>
        <dbReference type="EMBL" id="KAL2719956.1"/>
    </source>
</evidence>
<protein>
    <submittedName>
        <fullName evidence="1">Uncharacterized protein</fullName>
    </submittedName>
</protein>
<sequence>MNSIINRNTLAYFEVSTDVECLVIALPIVEILVSPFDVIRIQISVISDPPQYFWVIGTDFALMITDMDLPYMNKLNKSLATTPTDEILPQTATPYDRANYGGGSRWDESVHSTQFIDSDVMLAVTGLILKNEIKGVPYTSGMESTYRFTLLLGNTINRRVGINSKAIPFERSSCLKLTVIDNNKKEKKEGNIFNGHEDEPSRVPCILAYKTTFERWYDAREYILSKDPMVSSFIRVYNRLRSERVVRRWTWLVDQSAIFALMRDYPFVVNNISLRYPFEFRLFHPRRDSPQSRREYEDQ</sequence>
<dbReference type="AlphaFoldDB" id="A0ABD2AH56"/>
<dbReference type="EMBL" id="JAYRBN010000117">
    <property type="protein sequence ID" value="KAL2719956.1"/>
    <property type="molecule type" value="Genomic_DNA"/>
</dbReference>